<dbReference type="RefSeq" id="WP_181358301.1">
    <property type="nucleotide sequence ID" value="NZ_PYGD01000001.1"/>
</dbReference>
<sequence>MKTAALFLSLSAIFYTTDSIAQHGGPAVEQWKSFLPYNQGEGVASDGTTFFCATSSGFFTYNRNEGTLTPYSKANGMSDVGLSGVAYDGLTQTAILVYTNSNIDLFKDLAFYNIPEVKRTNVGGDKTVHHITAGGGKAYLSSTIGLFILNLTKREIKETVTFTDNGLTMPVYASAIANDSVYAVTGMGLYGTSVNNSFILNYATWKKLDDRVFRYVCYAGGTLYTANADSLYRFSNGALSLFRKTTYPVTALDAGPGGLWVSAANTDSFKGYGKRINSDGMVTDSFGTVSPTQIIELGNGEVWFTDNSNYSFPNQRGLRKKVDVTHADPYFPDGPVTASSFDISAYDSDLWMAHGGKTEGWGSTKSRAMYSHFHDDKWTNYPYVSDDEWVQDFIRVLRDQSTGKVYMGSYSGGVAIIDPGGATNVYNKGVLPSVNSEGKLFPVSGLAQDANGNLWVSNSGTPNELSVRTPEGNWYNGRSIVENQEHSAADVLVDDNGRKWFITLYSRGAVVYDDNGTLDNSSDDRYRWLRMGGGSGNLPDNNTLSMVKDKDGVIWIGTSNGIAIVNDPDGAFAGTAEASLKVVTFGDQIGGYLFQNQAVKAMAVDGANRKWIGTTNGVWLISEDAEKIIYRFNEDNSPLPSSYIERINIDPVTGDVYFSTSKGVVAFRSTATDGKAQNDDPLVIYPNPVPAGFNGMIAVRGVADNADVRFTDIAGQMVYRTQALGGQAVWNGKDYTGHKVQSGVYLVFVVNKDGTQKATGKFIIHN</sequence>
<protein>
    <submittedName>
        <fullName evidence="2">Putative secreted protein (Por secretion system target)</fullName>
    </submittedName>
</protein>
<proteinExistence type="predicted"/>
<dbReference type="AlphaFoldDB" id="A0A2P8DAK1"/>
<reference evidence="2 3" key="1">
    <citation type="submission" date="2018-03" db="EMBL/GenBank/DDBJ databases">
        <title>Genomic Encyclopedia of Type Strains, Phase III (KMG-III): the genomes of soil and plant-associated and newly described type strains.</title>
        <authorList>
            <person name="Whitman W."/>
        </authorList>
    </citation>
    <scope>NUCLEOTIDE SEQUENCE [LARGE SCALE GENOMIC DNA]</scope>
    <source>
        <strain evidence="2 3">CGMCC 1.12700</strain>
    </source>
</reference>
<dbReference type="Proteomes" id="UP000240572">
    <property type="component" value="Unassembled WGS sequence"/>
</dbReference>
<dbReference type="EMBL" id="PYGD01000001">
    <property type="protein sequence ID" value="PSK94242.1"/>
    <property type="molecule type" value="Genomic_DNA"/>
</dbReference>
<dbReference type="Gene3D" id="2.130.10.10">
    <property type="entry name" value="YVTN repeat-like/Quinoprotein amine dehydrogenase"/>
    <property type="match status" value="2"/>
</dbReference>
<dbReference type="SUPFAM" id="SSF101898">
    <property type="entry name" value="NHL repeat"/>
    <property type="match status" value="1"/>
</dbReference>
<dbReference type="Pfam" id="PF07494">
    <property type="entry name" value="Reg_prop"/>
    <property type="match status" value="1"/>
</dbReference>
<gene>
    <name evidence="2" type="ORF">B0I18_101397</name>
</gene>
<dbReference type="InterPro" id="IPR026444">
    <property type="entry name" value="Secre_tail"/>
</dbReference>
<dbReference type="Pfam" id="PF21544">
    <property type="entry name" value="PorZ_N_b_propeller"/>
    <property type="match status" value="1"/>
</dbReference>
<accession>A0A2P8DAK1</accession>
<name>A0A2P8DAK1_9BACT</name>
<organism evidence="2 3">
    <name type="scientific">Taibaiella chishuiensis</name>
    <dbReference type="NCBI Taxonomy" id="1434707"/>
    <lineage>
        <taxon>Bacteria</taxon>
        <taxon>Pseudomonadati</taxon>
        <taxon>Bacteroidota</taxon>
        <taxon>Chitinophagia</taxon>
        <taxon>Chitinophagales</taxon>
        <taxon>Chitinophagaceae</taxon>
        <taxon>Taibaiella</taxon>
    </lineage>
</organism>
<feature type="domain" description="PorZ N-terminal beta-propeller" evidence="1">
    <location>
        <begin position="51"/>
        <end position="206"/>
    </location>
</feature>
<comment type="caution">
    <text evidence="2">The sequence shown here is derived from an EMBL/GenBank/DDBJ whole genome shotgun (WGS) entry which is preliminary data.</text>
</comment>
<evidence type="ECO:0000313" key="2">
    <source>
        <dbReference type="EMBL" id="PSK94242.1"/>
    </source>
</evidence>
<dbReference type="InterPro" id="IPR015943">
    <property type="entry name" value="WD40/YVTN_repeat-like_dom_sf"/>
</dbReference>
<evidence type="ECO:0000313" key="3">
    <source>
        <dbReference type="Proteomes" id="UP000240572"/>
    </source>
</evidence>
<keyword evidence="3" id="KW-1185">Reference proteome</keyword>
<evidence type="ECO:0000259" key="1">
    <source>
        <dbReference type="Pfam" id="PF21544"/>
    </source>
</evidence>
<dbReference type="NCBIfam" id="TIGR04183">
    <property type="entry name" value="Por_Secre_tail"/>
    <property type="match status" value="1"/>
</dbReference>
<dbReference type="InterPro" id="IPR011110">
    <property type="entry name" value="Reg_prop"/>
</dbReference>
<dbReference type="InterPro" id="IPR048954">
    <property type="entry name" value="PorZ_N"/>
</dbReference>